<dbReference type="OrthoDB" id="9768885at2"/>
<dbReference type="HAMAP" id="MF_01582">
    <property type="entry name" value="Ser_Thr_transp_SstT"/>
    <property type="match status" value="1"/>
</dbReference>
<dbReference type="GO" id="GO:0015293">
    <property type="term" value="F:symporter activity"/>
    <property type="evidence" value="ECO:0007669"/>
    <property type="project" value="UniProtKB-UniRule"/>
</dbReference>
<accession>A0A1L6R977</accession>
<keyword evidence="11" id="KW-1185">Reference proteome</keyword>
<comment type="catalytic activity">
    <reaction evidence="9">
        <text>L-threonine(in) + Na(+)(in) = L-threonine(out) + Na(+)(out)</text>
        <dbReference type="Rhea" id="RHEA:69999"/>
        <dbReference type="ChEBI" id="CHEBI:29101"/>
        <dbReference type="ChEBI" id="CHEBI:57926"/>
    </reaction>
</comment>
<dbReference type="PRINTS" id="PR00173">
    <property type="entry name" value="EDTRNSPORT"/>
</dbReference>
<feature type="transmembrane region" description="Helical" evidence="9">
    <location>
        <begin position="142"/>
        <end position="159"/>
    </location>
</feature>
<evidence type="ECO:0000256" key="4">
    <source>
        <dbReference type="ARBA" id="ARBA00022692"/>
    </source>
</evidence>
<evidence type="ECO:0000256" key="6">
    <source>
        <dbReference type="ARBA" id="ARBA00022970"/>
    </source>
</evidence>
<evidence type="ECO:0000256" key="9">
    <source>
        <dbReference type="HAMAP-Rule" id="MF_01582"/>
    </source>
</evidence>
<dbReference type="Proteomes" id="UP000185473">
    <property type="component" value="Chromosome"/>
</dbReference>
<feature type="transmembrane region" description="Helical" evidence="9">
    <location>
        <begin position="351"/>
        <end position="372"/>
    </location>
</feature>
<keyword evidence="6 9" id="KW-0029">Amino-acid transport</keyword>
<dbReference type="GO" id="GO:0015826">
    <property type="term" value="P:threonine transport"/>
    <property type="evidence" value="ECO:0007669"/>
    <property type="project" value="InterPro"/>
</dbReference>
<dbReference type="Pfam" id="PF00375">
    <property type="entry name" value="SDF"/>
    <property type="match status" value="1"/>
</dbReference>
<dbReference type="InterPro" id="IPR023025">
    <property type="entry name" value="Ser_Thr_transp_SstT"/>
</dbReference>
<evidence type="ECO:0000256" key="1">
    <source>
        <dbReference type="ARBA" id="ARBA00004141"/>
    </source>
</evidence>
<dbReference type="GO" id="GO:0032329">
    <property type="term" value="P:serine transport"/>
    <property type="evidence" value="ECO:0007669"/>
    <property type="project" value="InterPro"/>
</dbReference>
<feature type="transmembrane region" description="Helical" evidence="9">
    <location>
        <begin position="210"/>
        <end position="234"/>
    </location>
</feature>
<dbReference type="NCBIfam" id="NF010151">
    <property type="entry name" value="PRK13628.1"/>
    <property type="match status" value="1"/>
</dbReference>
<organism evidence="10 11">
    <name type="scientific">Weissella jogaejeotgali</name>
    <dbReference type="NCBI Taxonomy" id="1631871"/>
    <lineage>
        <taxon>Bacteria</taxon>
        <taxon>Bacillati</taxon>
        <taxon>Bacillota</taxon>
        <taxon>Bacilli</taxon>
        <taxon>Lactobacillales</taxon>
        <taxon>Lactobacillaceae</taxon>
        <taxon>Weissella</taxon>
    </lineage>
</organism>
<dbReference type="PANTHER" id="PTHR42865">
    <property type="entry name" value="PROTON/GLUTAMATE-ASPARTATE SYMPORTER"/>
    <property type="match status" value="1"/>
</dbReference>
<evidence type="ECO:0000256" key="7">
    <source>
        <dbReference type="ARBA" id="ARBA00022989"/>
    </source>
</evidence>
<dbReference type="RefSeq" id="WP_075268941.1">
    <property type="nucleotide sequence ID" value="NZ_CP014332.1"/>
</dbReference>
<evidence type="ECO:0000313" key="11">
    <source>
        <dbReference type="Proteomes" id="UP000185473"/>
    </source>
</evidence>
<dbReference type="InterPro" id="IPR001991">
    <property type="entry name" value="Na-dicarboxylate_symporter"/>
</dbReference>
<comment type="catalytic activity">
    <reaction evidence="9">
        <text>L-serine(in) + Na(+)(in) = L-serine(out) + Na(+)(out)</text>
        <dbReference type="Rhea" id="RHEA:29575"/>
        <dbReference type="ChEBI" id="CHEBI:29101"/>
        <dbReference type="ChEBI" id="CHEBI:33384"/>
    </reaction>
</comment>
<evidence type="ECO:0000256" key="5">
    <source>
        <dbReference type="ARBA" id="ARBA00022847"/>
    </source>
</evidence>
<protein>
    <recommendedName>
        <fullName evidence="9">Serine/threonine transporter SstT</fullName>
    </recommendedName>
    <alternativeName>
        <fullName evidence="9">Na(+)/serine-threonine symporter</fullName>
    </alternativeName>
</protein>
<reference evidence="10 11" key="1">
    <citation type="submission" date="2016-02" db="EMBL/GenBank/DDBJ databases">
        <title>Complete Genome Sequence of Weissella jogaejeotgali FOL01.</title>
        <authorList>
            <person name="Lee J.-H."/>
            <person name="Ku H.-J."/>
        </authorList>
    </citation>
    <scope>NUCLEOTIDE SEQUENCE [LARGE SCALE GENOMIC DNA]</scope>
    <source>
        <strain evidence="10 11">FOL01</strain>
    </source>
</reference>
<keyword evidence="3 9" id="KW-1003">Cell membrane</keyword>
<keyword evidence="4 9" id="KW-0812">Transmembrane</keyword>
<dbReference type="KEGG" id="wjo:FOL01_0238"/>
<name>A0A1L6R977_9LACO</name>
<dbReference type="PANTHER" id="PTHR42865:SF8">
    <property type="entry name" value="SERINE_THREONINE TRANSPORTER SSTT"/>
    <property type="match status" value="1"/>
</dbReference>
<comment type="function">
    <text evidence="9">Involved in the import of serine and threonine into the cell, with the concomitant import of sodium (symport system).</text>
</comment>
<dbReference type="SUPFAM" id="SSF118215">
    <property type="entry name" value="Proton glutamate symport protein"/>
    <property type="match status" value="1"/>
</dbReference>
<proteinExistence type="inferred from homology"/>
<keyword evidence="2 9" id="KW-0813">Transport</keyword>
<dbReference type="AlphaFoldDB" id="A0A1L6R977"/>
<feature type="transmembrane region" description="Helical" evidence="9">
    <location>
        <begin position="180"/>
        <end position="198"/>
    </location>
</feature>
<keyword evidence="8 9" id="KW-0472">Membrane</keyword>
<gene>
    <name evidence="9" type="primary">sstT</name>
    <name evidence="10" type="ORF">FOL01_0238</name>
</gene>
<dbReference type="InterPro" id="IPR036458">
    <property type="entry name" value="Na:dicarbo_symporter_sf"/>
</dbReference>
<evidence type="ECO:0000256" key="8">
    <source>
        <dbReference type="ARBA" id="ARBA00023136"/>
    </source>
</evidence>
<evidence type="ECO:0000256" key="2">
    <source>
        <dbReference type="ARBA" id="ARBA00022448"/>
    </source>
</evidence>
<comment type="subcellular location">
    <subcellularLocation>
        <location evidence="9">Cell membrane</location>
        <topology evidence="9">Multi-pass membrane protein</topology>
    </subcellularLocation>
    <subcellularLocation>
        <location evidence="1">Membrane</location>
        <topology evidence="1">Multi-pass membrane protein</topology>
    </subcellularLocation>
</comment>
<dbReference type="GO" id="GO:0015171">
    <property type="term" value="F:amino acid transmembrane transporter activity"/>
    <property type="evidence" value="ECO:0007669"/>
    <property type="project" value="UniProtKB-UniRule"/>
</dbReference>
<keyword evidence="7 9" id="KW-1133">Transmembrane helix</keyword>
<dbReference type="EMBL" id="CP014332">
    <property type="protein sequence ID" value="APS41097.1"/>
    <property type="molecule type" value="Genomic_DNA"/>
</dbReference>
<comment type="similarity">
    <text evidence="9">Belongs to the dicarboxylate/amino acid:cation symporter (DAACS) (TC 2.A.23) family.</text>
</comment>
<keyword evidence="5 9" id="KW-0769">Symport</keyword>
<sequence length="417" mass="43991">MLQKYIRIPLIARIIIAIIIGVFVGVVAPSWTWIDVLGQLFIGALKAIAPLLVFMVIMSSISGYQKGAHNHFKTVIVLYLGATFLSAVAAVIASYLFPIKLALSKSTTANGADAPKDLGSIMNDLITNIVSNPVSAVMKGDYLTILFWSVLIGIALQMASQTTKSVIQDLSSIIGKVASWIIQCAPFGIIGLIHQALVETGTDGVMRYGQLVLLLVGTMIFVYLVVYTLLVWVLTHQNPFPLAFWTLKVSGIPAFFTRSSAVNIPINLNACKNLGLNEKSYSVSIPLGGSANSGGAAITISIMTLAATHTLGMEFSIPLALLLCFLTAIASTGVSGIAGGSLLLIPMACSLFGISNDIAMQVVGIGFVIGVIQDSVETAVNSASDLLFTATAEYSDLRKAGRPVNIKAAVARANQAN</sequence>
<dbReference type="Gene3D" id="1.10.3860.10">
    <property type="entry name" value="Sodium:dicarboxylate symporter"/>
    <property type="match status" value="1"/>
</dbReference>
<feature type="transmembrane region" description="Helical" evidence="9">
    <location>
        <begin position="40"/>
        <end position="64"/>
    </location>
</feature>
<evidence type="ECO:0000256" key="3">
    <source>
        <dbReference type="ARBA" id="ARBA00022475"/>
    </source>
</evidence>
<feature type="transmembrane region" description="Helical" evidence="9">
    <location>
        <begin position="76"/>
        <end position="97"/>
    </location>
</feature>
<dbReference type="GO" id="GO:0005886">
    <property type="term" value="C:plasma membrane"/>
    <property type="evidence" value="ECO:0007669"/>
    <property type="project" value="UniProtKB-SubCell"/>
</dbReference>
<feature type="transmembrane region" description="Helical" evidence="9">
    <location>
        <begin position="319"/>
        <end position="345"/>
    </location>
</feature>
<feature type="transmembrane region" description="Helical" evidence="9">
    <location>
        <begin position="12"/>
        <end position="34"/>
    </location>
</feature>
<evidence type="ECO:0000313" key="10">
    <source>
        <dbReference type="EMBL" id="APS41097.1"/>
    </source>
</evidence>